<protein>
    <submittedName>
        <fullName evidence="1">Uncharacterized protein</fullName>
    </submittedName>
</protein>
<comment type="caution">
    <text evidence="1">The sequence shown here is derived from an EMBL/GenBank/DDBJ whole genome shotgun (WGS) entry which is preliminary data.</text>
</comment>
<dbReference type="AlphaFoldDB" id="A0A6N4PTU2"/>
<keyword evidence="2" id="KW-1185">Reference proteome</keyword>
<accession>A0A6N4PTU2</accession>
<sequence>MSYSKATQRRAINMHVINGDNAEQIAAILKAEHPKITSNTIRTWLEKQDEATGTSPQEDRLLIESQARNSALKDAEISLTSIKIDTVKAFRSLKRQVFDEEGNLKVQFKSGEGAWNTFRGLMNDMEKMLEKERERLEPEEIAKGINRAIRKTAKLSKFLDSNPDVFRQFFQNLKLEITISKNLDIAFIEENSEREG</sequence>
<dbReference type="OrthoDB" id="343972at2"/>
<name>A0A6N4PTU2_9LEPT</name>
<gene>
    <name evidence="1" type="ORF">EHQ18_18345</name>
</gene>
<dbReference type="EMBL" id="RQFF01000037">
    <property type="protein sequence ID" value="TGK67244.1"/>
    <property type="molecule type" value="Genomic_DNA"/>
</dbReference>
<reference evidence="1" key="1">
    <citation type="journal article" date="2019" name="PLoS Negl. Trop. Dis.">
        <title>Revisiting the worldwide diversity of Leptospira species in the environment.</title>
        <authorList>
            <person name="Vincent A.T."/>
            <person name="Schiettekatte O."/>
            <person name="Bourhy P."/>
            <person name="Veyrier F.J."/>
            <person name="Picardeau M."/>
        </authorList>
    </citation>
    <scope>NUCLEOTIDE SEQUENCE [LARGE SCALE GENOMIC DNA]</scope>
    <source>
        <strain evidence="1">201800293</strain>
    </source>
</reference>
<proteinExistence type="predicted"/>
<organism evidence="1 2">
    <name type="scientific">Leptospira kanakyensis</name>
    <dbReference type="NCBI Taxonomy" id="2484968"/>
    <lineage>
        <taxon>Bacteria</taxon>
        <taxon>Pseudomonadati</taxon>
        <taxon>Spirochaetota</taxon>
        <taxon>Spirochaetia</taxon>
        <taxon>Leptospirales</taxon>
        <taxon>Leptospiraceae</taxon>
        <taxon>Leptospira</taxon>
    </lineage>
</organism>
<dbReference type="Proteomes" id="UP000297239">
    <property type="component" value="Unassembled WGS sequence"/>
</dbReference>
<dbReference type="RefSeq" id="WP_135637310.1">
    <property type="nucleotide sequence ID" value="NZ_RQFE01000031.1"/>
</dbReference>
<evidence type="ECO:0000313" key="2">
    <source>
        <dbReference type="Proteomes" id="UP000297239"/>
    </source>
</evidence>
<evidence type="ECO:0000313" key="1">
    <source>
        <dbReference type="EMBL" id="TGK67244.1"/>
    </source>
</evidence>